<protein>
    <recommendedName>
        <fullName evidence="1">PilZ domain-containing protein</fullName>
    </recommendedName>
</protein>
<evidence type="ECO:0000313" key="3">
    <source>
        <dbReference type="Proteomes" id="UP000580839"/>
    </source>
</evidence>
<evidence type="ECO:0000259" key="1">
    <source>
        <dbReference type="Pfam" id="PF07238"/>
    </source>
</evidence>
<dbReference type="GO" id="GO:0035438">
    <property type="term" value="F:cyclic-di-GMP binding"/>
    <property type="evidence" value="ECO:0007669"/>
    <property type="project" value="InterPro"/>
</dbReference>
<organism evidence="2 3">
    <name type="scientific">Eiseniibacteriota bacterium</name>
    <dbReference type="NCBI Taxonomy" id="2212470"/>
    <lineage>
        <taxon>Bacteria</taxon>
        <taxon>Candidatus Eiseniibacteriota</taxon>
    </lineage>
</organism>
<evidence type="ECO:0000313" key="2">
    <source>
        <dbReference type="EMBL" id="NOT35740.1"/>
    </source>
</evidence>
<dbReference type="InterPro" id="IPR009875">
    <property type="entry name" value="PilZ_domain"/>
</dbReference>
<comment type="caution">
    <text evidence="2">The sequence shown here is derived from an EMBL/GenBank/DDBJ whole genome shotgun (WGS) entry which is preliminary data.</text>
</comment>
<dbReference type="AlphaFoldDB" id="A0A849SWL4"/>
<reference evidence="2 3" key="1">
    <citation type="submission" date="2020-04" db="EMBL/GenBank/DDBJ databases">
        <title>Metagenomic profiling of ammonia- and methane-oxidizing microorganisms in a Dutch drinking water treatment plant.</title>
        <authorList>
            <person name="Poghosyan L."/>
            <person name="Leucker S."/>
        </authorList>
    </citation>
    <scope>NUCLEOTIDE SEQUENCE [LARGE SCALE GENOMIC DNA]</scope>
    <source>
        <strain evidence="2">S-RSF-IL-03</strain>
    </source>
</reference>
<dbReference type="Pfam" id="PF07238">
    <property type="entry name" value="PilZ"/>
    <property type="match status" value="1"/>
</dbReference>
<feature type="domain" description="PilZ" evidence="1">
    <location>
        <begin position="10"/>
        <end position="123"/>
    </location>
</feature>
<sequence>MTPAPRKLERRVSTRADAQLSMRLGGAVGMTEAPAFVTETQNVSSSGVYCLSPHYLAPLSKVDLTLVLPQAAGARKGEKLLKCEAVVVRCLQTAHATRDARFELACSFLGLEEAHRRMLEEFVTYRNLKALANATRGVGRGSTAVRRPASAR</sequence>
<dbReference type="EMBL" id="JABFRW010000215">
    <property type="protein sequence ID" value="NOT35740.1"/>
    <property type="molecule type" value="Genomic_DNA"/>
</dbReference>
<gene>
    <name evidence="2" type="ORF">HOP12_16485</name>
</gene>
<proteinExistence type="predicted"/>
<dbReference type="Proteomes" id="UP000580839">
    <property type="component" value="Unassembled WGS sequence"/>
</dbReference>
<feature type="non-terminal residue" evidence="2">
    <location>
        <position position="152"/>
    </location>
</feature>
<accession>A0A849SWL4</accession>
<name>A0A849SWL4_UNCEI</name>